<comment type="caution">
    <text evidence="1">The sequence shown here is derived from an EMBL/GenBank/DDBJ whole genome shotgun (WGS) entry which is preliminary data.</text>
</comment>
<evidence type="ECO:0008006" key="3">
    <source>
        <dbReference type="Google" id="ProtNLM"/>
    </source>
</evidence>
<dbReference type="AlphaFoldDB" id="A0A9D1VY59"/>
<protein>
    <recommendedName>
        <fullName evidence="3">Regulator of chromosome condensation (RCC1) repeat protein</fullName>
    </recommendedName>
</protein>
<reference evidence="1" key="2">
    <citation type="submission" date="2021-04" db="EMBL/GenBank/DDBJ databases">
        <authorList>
            <person name="Gilroy R."/>
        </authorList>
    </citation>
    <scope>NUCLEOTIDE SEQUENCE</scope>
    <source>
        <strain evidence="1">ChiSjej5B23-15282</strain>
    </source>
</reference>
<sequence length="142" mass="15795">MRAVSPQKLLDNCIYVTTSGENGAAISVNGELYTWGWNIMGQCGTAVSDDLFVREPVKVLDNVQMVWTGSLSFNSPEQEIPEIWHYNTLYRFTVFARLKDGTFMAAGEGAGDKEIRNLIGGGDLSSEVIYRYSDTFVPIQIE</sequence>
<dbReference type="InterPro" id="IPR009091">
    <property type="entry name" value="RCC1/BLIP-II"/>
</dbReference>
<reference evidence="1" key="1">
    <citation type="journal article" date="2021" name="PeerJ">
        <title>Extensive microbial diversity within the chicken gut microbiome revealed by metagenomics and culture.</title>
        <authorList>
            <person name="Gilroy R."/>
            <person name="Ravi A."/>
            <person name="Getino M."/>
            <person name="Pursley I."/>
            <person name="Horton D.L."/>
            <person name="Alikhan N.F."/>
            <person name="Baker D."/>
            <person name="Gharbi K."/>
            <person name="Hall N."/>
            <person name="Watson M."/>
            <person name="Adriaenssens E.M."/>
            <person name="Foster-Nyarko E."/>
            <person name="Jarju S."/>
            <person name="Secka A."/>
            <person name="Antonio M."/>
            <person name="Oren A."/>
            <person name="Chaudhuri R.R."/>
            <person name="La Ragione R."/>
            <person name="Hildebrand F."/>
            <person name="Pallen M.J."/>
        </authorList>
    </citation>
    <scope>NUCLEOTIDE SEQUENCE</scope>
    <source>
        <strain evidence="1">ChiSjej5B23-15282</strain>
    </source>
</reference>
<gene>
    <name evidence="1" type="ORF">H9981_08215</name>
</gene>
<dbReference type="EMBL" id="DXFA01000142">
    <property type="protein sequence ID" value="HIX48976.1"/>
    <property type="molecule type" value="Genomic_DNA"/>
</dbReference>
<dbReference type="SUPFAM" id="SSF50985">
    <property type="entry name" value="RCC1/BLIP-II"/>
    <property type="match status" value="1"/>
</dbReference>
<dbReference type="Gene3D" id="2.130.10.30">
    <property type="entry name" value="Regulator of chromosome condensation 1/beta-lactamase-inhibitor protein II"/>
    <property type="match status" value="1"/>
</dbReference>
<dbReference type="Pfam" id="PF00415">
    <property type="entry name" value="RCC1"/>
    <property type="match status" value="1"/>
</dbReference>
<accession>A0A9D1VY59</accession>
<dbReference type="Proteomes" id="UP000824243">
    <property type="component" value="Unassembled WGS sequence"/>
</dbReference>
<proteinExistence type="predicted"/>
<organism evidence="1 2">
    <name type="scientific">Candidatus Mediterraneibacter caccavium</name>
    <dbReference type="NCBI Taxonomy" id="2838661"/>
    <lineage>
        <taxon>Bacteria</taxon>
        <taxon>Bacillati</taxon>
        <taxon>Bacillota</taxon>
        <taxon>Clostridia</taxon>
        <taxon>Lachnospirales</taxon>
        <taxon>Lachnospiraceae</taxon>
        <taxon>Mediterraneibacter</taxon>
    </lineage>
</organism>
<dbReference type="InterPro" id="IPR000408">
    <property type="entry name" value="Reg_chr_condens"/>
</dbReference>
<evidence type="ECO:0000313" key="1">
    <source>
        <dbReference type="EMBL" id="HIX48976.1"/>
    </source>
</evidence>
<evidence type="ECO:0000313" key="2">
    <source>
        <dbReference type="Proteomes" id="UP000824243"/>
    </source>
</evidence>
<name>A0A9D1VY59_9FIRM</name>